<dbReference type="InterPro" id="IPR027065">
    <property type="entry name" value="Lon_Prtase"/>
</dbReference>
<comment type="caution">
    <text evidence="2">The sequence shown here is derived from an EMBL/GenBank/DDBJ whole genome shotgun (WGS) entry which is preliminary data.</text>
</comment>
<feature type="domain" description="AAA+ ATPase" evidence="1">
    <location>
        <begin position="358"/>
        <end position="506"/>
    </location>
</feature>
<dbReference type="SMART" id="SM00382">
    <property type="entry name" value="AAA"/>
    <property type="match status" value="1"/>
</dbReference>
<protein>
    <submittedName>
        <fullName evidence="2">AAA family ATPase</fullName>
    </submittedName>
</protein>
<dbReference type="InterPro" id="IPR003959">
    <property type="entry name" value="ATPase_AAA_core"/>
</dbReference>
<keyword evidence="3" id="KW-1185">Reference proteome</keyword>
<dbReference type="RefSeq" id="WP_377008495.1">
    <property type="nucleotide sequence ID" value="NZ_JBHSLV010000020.1"/>
</dbReference>
<dbReference type="Pfam" id="PF00004">
    <property type="entry name" value="AAA"/>
    <property type="match status" value="1"/>
</dbReference>
<dbReference type="PANTHER" id="PTHR43718:SF2">
    <property type="entry name" value="LON PROTEASE HOMOLOG, MITOCHONDRIAL"/>
    <property type="match status" value="1"/>
</dbReference>
<proteinExistence type="predicted"/>
<dbReference type="SUPFAM" id="SSF52540">
    <property type="entry name" value="P-loop containing nucleoside triphosphate hydrolases"/>
    <property type="match status" value="1"/>
</dbReference>
<dbReference type="PANTHER" id="PTHR43718">
    <property type="entry name" value="LON PROTEASE"/>
    <property type="match status" value="1"/>
</dbReference>
<dbReference type="EMBL" id="JBHSLV010000020">
    <property type="protein sequence ID" value="MFC5393506.1"/>
    <property type="molecule type" value="Genomic_DNA"/>
</dbReference>
<gene>
    <name evidence="2" type="ORF">ACFPPC_12735</name>
</gene>
<dbReference type="InterPro" id="IPR027417">
    <property type="entry name" value="P-loop_NTPase"/>
</dbReference>
<organism evidence="2 3">
    <name type="scientific">Bosea vestrisii</name>
    <dbReference type="NCBI Taxonomy" id="151416"/>
    <lineage>
        <taxon>Bacteria</taxon>
        <taxon>Pseudomonadati</taxon>
        <taxon>Pseudomonadota</taxon>
        <taxon>Alphaproteobacteria</taxon>
        <taxon>Hyphomicrobiales</taxon>
        <taxon>Boseaceae</taxon>
        <taxon>Bosea</taxon>
    </lineage>
</organism>
<sequence length="575" mass="61931">MSFDVDEMIDEGTNREAVVSCLPRLLRVALSRPDAASPWFDALAIEVAAVRPDLASPYAEAVADARYHHLRELRGVDPARPPSIAVVAAAIDATVATGAASAELASILLLVFGDPADKLVCARLASACRAAMTGVSARSLAAELAARNTLGPVDWRRVAAQARRHAGLLARREAEIEAGKPGIAIDPALARAAQLEAWRQAGQDVMGLCRELVIGLSCMAAGEVAEGYNVALVEHARRIGERSLGEAARLAEERTTARYQRLAEREAEAAKVAEEKAAPARMAAEVPAGHVRVCPILPLVGKTGEVASAYKRAVGVPLPLVPVPDLRAVRSSLTSEFPHCEDLNGQVLRELAASEHVRLRPLLFAGSPGSGKSRYVRRLGELVGVGVFRVDGAGDAGVSFAGTERRWYSTEPCRPFMACARFGQANPFVLVDEIDKAPTRSDYGRLWDGMLSFMEGETASRFQDPCLQVEIDLAHVSILATANDVRPLPPPLLDRFGIVLNMPQPGQEHMEALANSIAREQAVRQGWDARFAEPFDAIELDAMRRFWRGGSIRRLGRLVAAAIRARDASRTGRLN</sequence>
<evidence type="ECO:0000313" key="3">
    <source>
        <dbReference type="Proteomes" id="UP001596104"/>
    </source>
</evidence>
<dbReference type="Proteomes" id="UP001596104">
    <property type="component" value="Unassembled WGS sequence"/>
</dbReference>
<name>A0ABW0H8W4_9HYPH</name>
<dbReference type="Gene3D" id="3.40.50.300">
    <property type="entry name" value="P-loop containing nucleotide triphosphate hydrolases"/>
    <property type="match status" value="1"/>
</dbReference>
<evidence type="ECO:0000313" key="2">
    <source>
        <dbReference type="EMBL" id="MFC5393506.1"/>
    </source>
</evidence>
<accession>A0ABW0H8W4</accession>
<dbReference type="InterPro" id="IPR003593">
    <property type="entry name" value="AAA+_ATPase"/>
</dbReference>
<evidence type="ECO:0000259" key="1">
    <source>
        <dbReference type="SMART" id="SM00382"/>
    </source>
</evidence>
<reference evidence="3" key="1">
    <citation type="journal article" date="2019" name="Int. J. Syst. Evol. Microbiol.">
        <title>The Global Catalogue of Microorganisms (GCM) 10K type strain sequencing project: providing services to taxonomists for standard genome sequencing and annotation.</title>
        <authorList>
            <consortium name="The Broad Institute Genomics Platform"/>
            <consortium name="The Broad Institute Genome Sequencing Center for Infectious Disease"/>
            <person name="Wu L."/>
            <person name="Ma J."/>
        </authorList>
    </citation>
    <scope>NUCLEOTIDE SEQUENCE [LARGE SCALE GENOMIC DNA]</scope>
    <source>
        <strain evidence="3">CGMCC 1.16326</strain>
    </source>
</reference>